<comment type="catalytic activity">
    <reaction evidence="1">
        <text>(2R)-2-phosphoglycerate = (2R)-3-phosphoglycerate</text>
        <dbReference type="Rhea" id="RHEA:15901"/>
        <dbReference type="ChEBI" id="CHEBI:58272"/>
        <dbReference type="ChEBI" id="CHEBI:58289"/>
        <dbReference type="EC" id="5.4.2.12"/>
    </reaction>
</comment>
<keyword evidence="6" id="KW-0479">Metal-binding</keyword>
<name>A0A2H0N2D1_9BACT</name>
<protein>
    <recommendedName>
        <fullName evidence="5">phosphoglycerate mutase (2,3-diphosphoglycerate-independent)</fullName>
        <ecNumber evidence="5">5.4.2.12</ecNumber>
    </recommendedName>
</protein>
<evidence type="ECO:0000256" key="4">
    <source>
        <dbReference type="ARBA" id="ARBA00008819"/>
    </source>
</evidence>
<dbReference type="GO" id="GO:0004619">
    <property type="term" value="F:phosphoglycerate mutase activity"/>
    <property type="evidence" value="ECO:0007669"/>
    <property type="project" value="UniProtKB-EC"/>
</dbReference>
<keyword evidence="7" id="KW-0324">Glycolysis</keyword>
<proteinExistence type="inferred from homology"/>
<reference evidence="11 12" key="1">
    <citation type="submission" date="2017-09" db="EMBL/GenBank/DDBJ databases">
        <title>Depth-based differentiation of microbial function through sediment-hosted aquifers and enrichment of novel symbionts in the deep terrestrial subsurface.</title>
        <authorList>
            <person name="Probst A.J."/>
            <person name="Ladd B."/>
            <person name="Jarett J.K."/>
            <person name="Geller-Mcgrath D.E."/>
            <person name="Sieber C.M."/>
            <person name="Emerson J.B."/>
            <person name="Anantharaman K."/>
            <person name="Thomas B.C."/>
            <person name="Malmstrom R."/>
            <person name="Stieglmeier M."/>
            <person name="Klingl A."/>
            <person name="Woyke T."/>
            <person name="Ryan C.M."/>
            <person name="Banfield J.F."/>
        </authorList>
    </citation>
    <scope>NUCLEOTIDE SEQUENCE [LARGE SCALE GENOMIC DNA]</scope>
    <source>
        <strain evidence="11">CG11_big_fil_rev_8_21_14_0_20_43_7</strain>
    </source>
</reference>
<dbReference type="AlphaFoldDB" id="A0A2H0N2D1"/>
<evidence type="ECO:0000256" key="5">
    <source>
        <dbReference type="ARBA" id="ARBA00012026"/>
    </source>
</evidence>
<dbReference type="InterPro" id="IPR036646">
    <property type="entry name" value="PGAM_B_sf"/>
</dbReference>
<evidence type="ECO:0000256" key="2">
    <source>
        <dbReference type="ARBA" id="ARBA00001936"/>
    </source>
</evidence>
<dbReference type="Proteomes" id="UP000229782">
    <property type="component" value="Unassembled WGS sequence"/>
</dbReference>
<evidence type="ECO:0000256" key="3">
    <source>
        <dbReference type="ARBA" id="ARBA00004798"/>
    </source>
</evidence>
<evidence type="ECO:0000256" key="7">
    <source>
        <dbReference type="ARBA" id="ARBA00023152"/>
    </source>
</evidence>
<evidence type="ECO:0000313" key="12">
    <source>
        <dbReference type="Proteomes" id="UP000229782"/>
    </source>
</evidence>
<accession>A0A2H0N2D1</accession>
<gene>
    <name evidence="11" type="ORF">COV60_02280</name>
</gene>
<comment type="similarity">
    <text evidence="4">Belongs to the BPG-independent phosphoglycerate mutase family.</text>
</comment>
<evidence type="ECO:0000256" key="8">
    <source>
        <dbReference type="ARBA" id="ARBA00023211"/>
    </source>
</evidence>
<dbReference type="GO" id="GO:0005829">
    <property type="term" value="C:cytosol"/>
    <property type="evidence" value="ECO:0007669"/>
    <property type="project" value="TreeGrafter"/>
</dbReference>
<dbReference type="EC" id="5.4.2.12" evidence="5"/>
<dbReference type="GO" id="GO:0006096">
    <property type="term" value="P:glycolytic process"/>
    <property type="evidence" value="ECO:0007669"/>
    <property type="project" value="UniProtKB-UniPathway"/>
</dbReference>
<dbReference type="InterPro" id="IPR011258">
    <property type="entry name" value="BPG-indep_PGM_N"/>
</dbReference>
<keyword evidence="8" id="KW-0464">Manganese</keyword>
<dbReference type="EMBL" id="PCWM01000055">
    <property type="protein sequence ID" value="PIR03059.1"/>
    <property type="molecule type" value="Genomic_DNA"/>
</dbReference>
<sequence length="210" mass="23122">MAGVSPQIRFTMQLHGQTRPTGIHLLTSYPHTALHCREHSVGVPDGCLSNSEIGHTAIGAGRVVPQSAFAIDQAIHEASFEENTVLYNTAQHLKTYQSSLHLIGMLSNGGVHSHISHLIALTEWAKKNTNDKIILHLFLDGRDMAPQSAQSILKELNPYLDDQCTIATACGRGIGMDRTENWDRTLSSLQNILETLSHRKKEVKKKSRAG</sequence>
<evidence type="ECO:0000259" key="10">
    <source>
        <dbReference type="Pfam" id="PF06415"/>
    </source>
</evidence>
<evidence type="ECO:0000256" key="1">
    <source>
        <dbReference type="ARBA" id="ARBA00000370"/>
    </source>
</evidence>
<evidence type="ECO:0000313" key="11">
    <source>
        <dbReference type="EMBL" id="PIR03059.1"/>
    </source>
</evidence>
<dbReference type="Gene3D" id="3.40.1450.10">
    <property type="entry name" value="BPG-independent phosphoglycerate mutase, domain B"/>
    <property type="match status" value="1"/>
</dbReference>
<dbReference type="InterPro" id="IPR005995">
    <property type="entry name" value="Pgm_bpd_ind"/>
</dbReference>
<comment type="pathway">
    <text evidence="3">Carbohydrate degradation; glycolysis; pyruvate from D-glyceraldehyde 3-phosphate: step 3/5.</text>
</comment>
<dbReference type="UniPathway" id="UPA00109">
    <property type="reaction ID" value="UER00186"/>
</dbReference>
<dbReference type="Pfam" id="PF06415">
    <property type="entry name" value="iPGM_N"/>
    <property type="match status" value="1"/>
</dbReference>
<comment type="caution">
    <text evidence="11">The sequence shown here is derived from an EMBL/GenBank/DDBJ whole genome shotgun (WGS) entry which is preliminary data.</text>
</comment>
<feature type="domain" description="BPG-independent PGAM N-terminal" evidence="10">
    <location>
        <begin position="71"/>
        <end position="198"/>
    </location>
</feature>
<comment type="cofactor">
    <cofactor evidence="2">
        <name>Mn(2+)</name>
        <dbReference type="ChEBI" id="CHEBI:29035"/>
    </cofactor>
</comment>
<dbReference type="SUPFAM" id="SSF64158">
    <property type="entry name" value="2,3-Bisphosphoglycerate-independent phosphoglycerate mutase, substrate-binding domain"/>
    <property type="match status" value="1"/>
</dbReference>
<evidence type="ECO:0000256" key="9">
    <source>
        <dbReference type="ARBA" id="ARBA00023235"/>
    </source>
</evidence>
<keyword evidence="9" id="KW-0413">Isomerase</keyword>
<dbReference type="GO" id="GO:0030145">
    <property type="term" value="F:manganese ion binding"/>
    <property type="evidence" value="ECO:0007669"/>
    <property type="project" value="InterPro"/>
</dbReference>
<organism evidence="11 12">
    <name type="scientific">Candidatus Magasanikbacteria bacterium CG11_big_fil_rev_8_21_14_0_20_43_7</name>
    <dbReference type="NCBI Taxonomy" id="1974654"/>
    <lineage>
        <taxon>Bacteria</taxon>
        <taxon>Candidatus Magasanikiibacteriota</taxon>
    </lineage>
</organism>
<evidence type="ECO:0000256" key="6">
    <source>
        <dbReference type="ARBA" id="ARBA00022723"/>
    </source>
</evidence>
<dbReference type="PANTHER" id="PTHR31637">
    <property type="entry name" value="2,3-BISPHOSPHOGLYCERATE-INDEPENDENT PHOSPHOGLYCERATE MUTASE"/>
    <property type="match status" value="1"/>
</dbReference>
<dbReference type="GO" id="GO:0006007">
    <property type="term" value="P:glucose catabolic process"/>
    <property type="evidence" value="ECO:0007669"/>
    <property type="project" value="InterPro"/>
</dbReference>
<dbReference type="PANTHER" id="PTHR31637:SF0">
    <property type="entry name" value="2,3-BISPHOSPHOGLYCERATE-INDEPENDENT PHOSPHOGLYCERATE MUTASE"/>
    <property type="match status" value="1"/>
</dbReference>